<dbReference type="GeneID" id="94832965"/>
<reference evidence="6" key="1">
    <citation type="submission" date="2016-10" db="EMBL/GenBank/DDBJ databases">
        <authorList>
            <person name="Benchimol M."/>
            <person name="Almeida L.G."/>
            <person name="Vasconcelos A.T."/>
            <person name="Perreira-Neves A."/>
            <person name="Rosa I.A."/>
            <person name="Tasca T."/>
            <person name="Bogo M.R."/>
            <person name="de Souza W."/>
        </authorList>
    </citation>
    <scope>NUCLEOTIDE SEQUENCE [LARGE SCALE GENOMIC DNA]</scope>
    <source>
        <strain evidence="6">K</strain>
    </source>
</reference>
<keyword evidence="7" id="KW-1185">Reference proteome</keyword>
<dbReference type="GO" id="GO:0006491">
    <property type="term" value="P:N-glycan processing"/>
    <property type="evidence" value="ECO:0007669"/>
    <property type="project" value="TreeGrafter"/>
</dbReference>
<evidence type="ECO:0000256" key="1">
    <source>
        <dbReference type="ARBA" id="ARBA00022387"/>
    </source>
</evidence>
<dbReference type="Gene3D" id="4.10.400.10">
    <property type="entry name" value="Low-density Lipoprotein Receptor"/>
    <property type="match status" value="1"/>
</dbReference>
<evidence type="ECO:0000313" key="7">
    <source>
        <dbReference type="Proteomes" id="UP000179807"/>
    </source>
</evidence>
<dbReference type="PROSITE" id="PS51914">
    <property type="entry name" value="MRH"/>
    <property type="match status" value="1"/>
</dbReference>
<dbReference type="OrthoDB" id="28322at2759"/>
<comment type="caution">
    <text evidence="6">The sequence shown here is derived from an EMBL/GenBank/DDBJ whole genome shotgun (WGS) entry which is preliminary data.</text>
</comment>
<keyword evidence="4" id="KW-1015">Disulfide bond</keyword>
<evidence type="ECO:0000313" key="6">
    <source>
        <dbReference type="EMBL" id="OHT14429.1"/>
    </source>
</evidence>
<dbReference type="InterPro" id="IPR009011">
    <property type="entry name" value="Man6P_isomerase_rcpt-bd_dom_sf"/>
</dbReference>
<dbReference type="PANTHER" id="PTHR12630">
    <property type="entry name" value="N-LINKED OLIGOSACCHARIDE PROCESSING"/>
    <property type="match status" value="1"/>
</dbReference>
<organism evidence="6 7">
    <name type="scientific">Tritrichomonas foetus</name>
    <dbReference type="NCBI Taxonomy" id="1144522"/>
    <lineage>
        <taxon>Eukaryota</taxon>
        <taxon>Metamonada</taxon>
        <taxon>Parabasalia</taxon>
        <taxon>Tritrichomonadida</taxon>
        <taxon>Tritrichomonadidae</taxon>
        <taxon>Tritrichomonas</taxon>
    </lineage>
</organism>
<gene>
    <name evidence="6" type="ORF">TRFO_15212</name>
</gene>
<evidence type="ECO:0000259" key="5">
    <source>
        <dbReference type="PROSITE" id="PS51914"/>
    </source>
</evidence>
<evidence type="ECO:0000256" key="4">
    <source>
        <dbReference type="ARBA" id="ARBA00023157"/>
    </source>
</evidence>
<sequence>MLIVQKDDAIIFHITFQEQIHSKMIVLFILSIITDPPVGAHPSTWEKYKANIDVDHQTFRCFDGSKIIPLNHLNNDYVDCPDGSDEPGTSAYPNGTFYCHNDGVDPMEIPKWSVGDGICDCCDGSDEFSRLSHSKCSNTCHVFIKEKESLKKLIKSKYLEGAKNKNQMQEKGISLLKKIDETTKFYKRPINFLNKMVNFFSNFTKTQTKVSSSTENPTVWKEKITKIWKFTFHPKTDGEEFISTFSNSFVIDLNSLIRKLNKKVGKTAKMVNVTDLVPPELLSLYGQKFENGEYTLKFLKKVKQPHNIVGFFKNMSGSTLYFDGGDHCWKTEAPRNFELSLVCGSENRLVSAEEPSVCVYKGIFETPFACSTDDVENVEKMNLNELRLTAKMLKIEY</sequence>
<dbReference type="PANTHER" id="PTHR12630:SF1">
    <property type="entry name" value="GLUCOSIDASE 2 SUBUNIT BETA"/>
    <property type="match status" value="1"/>
</dbReference>
<dbReference type="VEuPathDB" id="TrichDB:TRFO_15212"/>
<dbReference type="InterPro" id="IPR028146">
    <property type="entry name" value="PRKCSH_N"/>
</dbReference>
<dbReference type="Proteomes" id="UP000179807">
    <property type="component" value="Unassembled WGS sequence"/>
</dbReference>
<proteinExistence type="predicted"/>
<evidence type="ECO:0000256" key="3">
    <source>
        <dbReference type="ARBA" id="ARBA00022824"/>
    </source>
</evidence>
<dbReference type="RefSeq" id="XP_068367565.1">
    <property type="nucleotide sequence ID" value="XM_068498261.1"/>
</dbReference>
<evidence type="ECO:0000256" key="2">
    <source>
        <dbReference type="ARBA" id="ARBA00022729"/>
    </source>
</evidence>
<dbReference type="SUPFAM" id="SSF57424">
    <property type="entry name" value="LDL receptor-like module"/>
    <property type="match status" value="1"/>
</dbReference>
<keyword evidence="3" id="KW-0256">Endoplasmic reticulum</keyword>
<dbReference type="InterPro" id="IPR036607">
    <property type="entry name" value="PRKCSH"/>
</dbReference>
<dbReference type="GO" id="GO:0017177">
    <property type="term" value="C:glucosidase II complex"/>
    <property type="evidence" value="ECO:0007669"/>
    <property type="project" value="TreeGrafter"/>
</dbReference>
<dbReference type="AlphaFoldDB" id="A0A1J4KXZ0"/>
<dbReference type="EMBL" id="MLAK01000374">
    <property type="protein sequence ID" value="OHT14429.1"/>
    <property type="molecule type" value="Genomic_DNA"/>
</dbReference>
<dbReference type="SUPFAM" id="SSF50911">
    <property type="entry name" value="Mannose 6-phosphate receptor domain"/>
    <property type="match status" value="1"/>
</dbReference>
<keyword evidence="2" id="KW-0732">Signal</keyword>
<dbReference type="InterPro" id="IPR044865">
    <property type="entry name" value="MRH_dom"/>
</dbReference>
<feature type="domain" description="MRH" evidence="5">
    <location>
        <begin position="243"/>
        <end position="372"/>
    </location>
</feature>
<dbReference type="Pfam" id="PF12999">
    <property type="entry name" value="PRKCSH-like"/>
    <property type="match status" value="1"/>
</dbReference>
<dbReference type="InterPro" id="IPR002172">
    <property type="entry name" value="LDrepeatLR_classA_rpt"/>
</dbReference>
<dbReference type="Pfam" id="PF13015">
    <property type="entry name" value="PRKCSH_1"/>
    <property type="match status" value="1"/>
</dbReference>
<dbReference type="CDD" id="cd00112">
    <property type="entry name" value="LDLa"/>
    <property type="match status" value="2"/>
</dbReference>
<accession>A0A1J4KXZ0</accession>
<dbReference type="InterPro" id="IPR036055">
    <property type="entry name" value="LDL_receptor-like_sf"/>
</dbReference>
<protein>
    <recommendedName>
        <fullName evidence="1">Glucosidase 2 subunit beta</fullName>
    </recommendedName>
</protein>
<dbReference type="InterPro" id="IPR039794">
    <property type="entry name" value="Gtb1-like"/>
</dbReference>
<name>A0A1J4KXZ0_9EUKA</name>
<dbReference type="Gene3D" id="2.70.130.10">
    <property type="entry name" value="Mannose-6-phosphate receptor binding domain"/>
    <property type="match status" value="1"/>
</dbReference>